<dbReference type="SUPFAM" id="SSF49899">
    <property type="entry name" value="Concanavalin A-like lectins/glucanases"/>
    <property type="match status" value="1"/>
</dbReference>
<gene>
    <name evidence="5" type="ORF">GCM10009668_02290</name>
</gene>
<sequence>MKTPQAATSKPMESLRFELDAGSDRVFTTPNGISIRDELGSEVFASGAAYMWDSTPQPQDQGRSLAESEADDGSPRSTPDGDSSTGTTVDGEATTSIAPEPGNEWAEMEVDATKTALVVRPDQEMMSDPATVFPVYVDPSAKIKRAERMMRSDGYEQWQFDGSEGMGRCPTSYSSECGTAYTKRLYFEFDRGELNSGDHLLKAEFAAFGTWSPSASCAKHSFDLRQTGAISPSSSWPGPSSVRTIGSKSMAFGHTNCPNKWAEFSNAALLAQAKRLATTDLPRLTLMLRATDESAQLAWKRFRQDAKLTVWFARKPGKPTSVGVQTGGGTYQCATWENATPVDEVAVNVRAYAQTLVQPKADSPRGALDIDFEVETKATSTSTDWTATATRRLPGASSSVGDGSAVVGSISVPAGKWRHRVRARTVSSYDETDAGAGSGALVGDWTSWCYFYVDLDAPGAPSVTSAMYPGVLGGAGDLPPPTLPESATGGPGRTGSFVVTRNPKDNDNNIAKYRVAVRSTDMALSAGPAHVAVNTSATKEYATFTFKPPNDGIYVVEVIAIDVLNRTSAATQYVFRVPDTSSNAGSWHVTDADAGEIANWAVPPSTSGPLVLSAAGVNRASGMGRRAIGLGEAGADDASLRFDGTGGLATSSAPVTSPEATFTATSWVYLSDLAADQVVFSEQGADGRGIEVALDAGNGRWVARWRYGSGGASSLEAMSPANTALAQAWVNVGVRFDGASLALLVNGRVADTVAVVPAAALPFQSTARLRVGGRAGGERPFKGFVDEIMVWNSALADEQLGPRVFMADGPDASSSRMALVRRWEATDAAGGLVDLSSYGGPTLASIGGAVVDLTEGVAVLDGINDVFSTANPAVDPTAGFTVAATFRMDWLNLAIGESMRVMGQRGSGGPGWALWYTRLADDDAGVPRGGMVIRTVVAAWNPGPGPT</sequence>
<evidence type="ECO:0000256" key="3">
    <source>
        <dbReference type="SAM" id="MobiDB-lite"/>
    </source>
</evidence>
<organism evidence="5 6">
    <name type="scientific">Nocardioides dubius</name>
    <dbReference type="NCBI Taxonomy" id="317019"/>
    <lineage>
        <taxon>Bacteria</taxon>
        <taxon>Bacillati</taxon>
        <taxon>Actinomycetota</taxon>
        <taxon>Actinomycetes</taxon>
        <taxon>Propionibacteriales</taxon>
        <taxon>Nocardioidaceae</taxon>
        <taxon>Nocardioides</taxon>
    </lineage>
</organism>
<dbReference type="Gene3D" id="2.60.120.200">
    <property type="match status" value="1"/>
</dbReference>
<dbReference type="InterPro" id="IPR006558">
    <property type="entry name" value="LamG-like"/>
</dbReference>
<dbReference type="Pfam" id="PF13385">
    <property type="entry name" value="Laminin_G_3"/>
    <property type="match status" value="1"/>
</dbReference>
<feature type="domain" description="LamG-like jellyroll fold" evidence="4">
    <location>
        <begin position="660"/>
        <end position="798"/>
    </location>
</feature>
<reference evidence="5 6" key="1">
    <citation type="journal article" date="2019" name="Int. J. Syst. Evol. Microbiol.">
        <title>The Global Catalogue of Microorganisms (GCM) 10K type strain sequencing project: providing services to taxonomists for standard genome sequencing and annotation.</title>
        <authorList>
            <consortium name="The Broad Institute Genomics Platform"/>
            <consortium name="The Broad Institute Genome Sequencing Center for Infectious Disease"/>
            <person name="Wu L."/>
            <person name="Ma J."/>
        </authorList>
    </citation>
    <scope>NUCLEOTIDE SEQUENCE [LARGE SCALE GENOMIC DNA]</scope>
    <source>
        <strain evidence="5 6">JCM 13008</strain>
    </source>
</reference>
<accession>A0ABN1TKC5</accession>
<keyword evidence="1" id="KW-0732">Signal</keyword>
<dbReference type="EMBL" id="BAAALG010000001">
    <property type="protein sequence ID" value="GAA1091111.1"/>
    <property type="molecule type" value="Genomic_DNA"/>
</dbReference>
<name>A0ABN1TKC5_9ACTN</name>
<evidence type="ECO:0000313" key="6">
    <source>
        <dbReference type="Proteomes" id="UP001501581"/>
    </source>
</evidence>
<comment type="caution">
    <text evidence="5">The sequence shown here is derived from an EMBL/GenBank/DDBJ whole genome shotgun (WGS) entry which is preliminary data.</text>
</comment>
<feature type="region of interest" description="Disordered" evidence="3">
    <location>
        <begin position="50"/>
        <end position="104"/>
    </location>
</feature>
<dbReference type="Proteomes" id="UP001501581">
    <property type="component" value="Unassembled WGS sequence"/>
</dbReference>
<evidence type="ECO:0000313" key="5">
    <source>
        <dbReference type="EMBL" id="GAA1091111.1"/>
    </source>
</evidence>
<proteinExistence type="predicted"/>
<evidence type="ECO:0000256" key="1">
    <source>
        <dbReference type="ARBA" id="ARBA00022729"/>
    </source>
</evidence>
<dbReference type="RefSeq" id="WP_343990467.1">
    <property type="nucleotide sequence ID" value="NZ_BAAALG010000001.1"/>
</dbReference>
<evidence type="ECO:0000256" key="2">
    <source>
        <dbReference type="ARBA" id="ARBA00023157"/>
    </source>
</evidence>
<keyword evidence="6" id="KW-1185">Reference proteome</keyword>
<feature type="compositionally biased region" description="Low complexity" evidence="3">
    <location>
        <begin position="77"/>
        <end position="91"/>
    </location>
</feature>
<feature type="region of interest" description="Disordered" evidence="3">
    <location>
        <begin position="477"/>
        <end position="503"/>
    </location>
</feature>
<protein>
    <recommendedName>
        <fullName evidence="4">LamG-like jellyroll fold domain-containing protein</fullName>
    </recommendedName>
</protein>
<dbReference type="InterPro" id="IPR013320">
    <property type="entry name" value="ConA-like_dom_sf"/>
</dbReference>
<evidence type="ECO:0000259" key="4">
    <source>
        <dbReference type="SMART" id="SM00560"/>
    </source>
</evidence>
<dbReference type="SMART" id="SM00560">
    <property type="entry name" value="LamGL"/>
    <property type="match status" value="1"/>
</dbReference>
<keyword evidence="2" id="KW-1015">Disulfide bond</keyword>